<dbReference type="InterPro" id="IPR023214">
    <property type="entry name" value="HAD_sf"/>
</dbReference>
<dbReference type="Pfam" id="PF13419">
    <property type="entry name" value="HAD_2"/>
    <property type="match status" value="1"/>
</dbReference>
<dbReference type="CDD" id="cd07505">
    <property type="entry name" value="HAD_BPGM-like"/>
    <property type="match status" value="1"/>
</dbReference>
<dbReference type="SFLD" id="SFLDG01129">
    <property type="entry name" value="C1.5:_HAD__Beta-PGM__Phosphata"/>
    <property type="match status" value="1"/>
</dbReference>
<dbReference type="SFLD" id="SFLDS00003">
    <property type="entry name" value="Haloacid_Dehalogenase"/>
    <property type="match status" value="1"/>
</dbReference>
<dbReference type="InterPro" id="IPR006439">
    <property type="entry name" value="HAD-SF_hydro_IA"/>
</dbReference>
<name>A0A2Z6T6U8_9LACO</name>
<proteinExistence type="predicted"/>
<reference evidence="2" key="1">
    <citation type="submission" date="2018-03" db="EMBL/GenBank/DDBJ databases">
        <title>New taxa in the Lactobacillus gasseri group.</title>
        <authorList>
            <person name="Tanizawa Y."/>
            <person name="Tohno M."/>
            <person name="Endo A."/>
            <person name="Arita M."/>
        </authorList>
    </citation>
    <scope>NUCLEOTIDE SEQUENCE [LARGE SCALE GENOMIC DNA]</scope>
    <source>
        <strain evidence="2">DSM 24759</strain>
    </source>
</reference>
<evidence type="ECO:0000313" key="2">
    <source>
        <dbReference type="Proteomes" id="UP000257317"/>
    </source>
</evidence>
<dbReference type="EMBL" id="BFBY01000003">
    <property type="protein sequence ID" value="GBG04656.1"/>
    <property type="molecule type" value="Genomic_DNA"/>
</dbReference>
<dbReference type="InterPro" id="IPR041492">
    <property type="entry name" value="HAD_2"/>
</dbReference>
<organism evidence="1 2">
    <name type="scientific">Lactobacillus rodentium</name>
    <dbReference type="NCBI Taxonomy" id="947835"/>
    <lineage>
        <taxon>Bacteria</taxon>
        <taxon>Bacillati</taxon>
        <taxon>Bacillota</taxon>
        <taxon>Bacilli</taxon>
        <taxon>Lactobacillales</taxon>
        <taxon>Lactobacillaceae</taxon>
        <taxon>Lactobacillus</taxon>
    </lineage>
</organism>
<dbReference type="Gene3D" id="1.10.150.240">
    <property type="entry name" value="Putative phosphatase, domain 2"/>
    <property type="match status" value="1"/>
</dbReference>
<dbReference type="AlphaFoldDB" id="A0A2Z6T6U8"/>
<dbReference type="RefSeq" id="WP_117117999.1">
    <property type="nucleotide sequence ID" value="NZ_BFBY01000003.1"/>
</dbReference>
<dbReference type="OrthoDB" id="9797743at2"/>
<dbReference type="SUPFAM" id="SSF56784">
    <property type="entry name" value="HAD-like"/>
    <property type="match status" value="1"/>
</dbReference>
<sequence length="225" mass="26142">MRVKGVPNEIKGLIFDMDGLLVNSEKQYWQANIQAAHEYGLKIPEDSYLKLIGASNQQMEDFYQKYFPNERVRDEFIKRTDDLVWHWADEGRIKLQPGVQEALTLFDKEKLKMGIASSNYQQVVDKFVWLTGIRQYFRFRLSYKDVLENKLKPKPAPDIYLLAQKKLDLPKENLLVFEDSSTGVAAAKNAGISCIMIPDLKRPTSKDRESALICKNFNEFIERIE</sequence>
<dbReference type="PANTHER" id="PTHR18901:SF38">
    <property type="entry name" value="PSEUDOURIDINE-5'-PHOSPHATASE"/>
    <property type="match status" value="1"/>
</dbReference>
<dbReference type="Gene3D" id="3.40.50.1000">
    <property type="entry name" value="HAD superfamily/HAD-like"/>
    <property type="match status" value="1"/>
</dbReference>
<evidence type="ECO:0000313" key="1">
    <source>
        <dbReference type="EMBL" id="GBG04656.1"/>
    </source>
</evidence>
<dbReference type="PANTHER" id="PTHR18901">
    <property type="entry name" value="2-DEOXYGLUCOSE-6-PHOSPHATE PHOSPHATASE 2"/>
    <property type="match status" value="1"/>
</dbReference>
<dbReference type="InterPro" id="IPR036412">
    <property type="entry name" value="HAD-like_sf"/>
</dbReference>
<dbReference type="PRINTS" id="PR00413">
    <property type="entry name" value="HADHALOGNASE"/>
</dbReference>
<dbReference type="NCBIfam" id="TIGR01509">
    <property type="entry name" value="HAD-SF-IA-v3"/>
    <property type="match status" value="1"/>
</dbReference>
<accession>A0A2Z6T6U8</accession>
<comment type="caution">
    <text evidence="1">The sequence shown here is derived from an EMBL/GenBank/DDBJ whole genome shotgun (WGS) entry which is preliminary data.</text>
</comment>
<dbReference type="InterPro" id="IPR023198">
    <property type="entry name" value="PGP-like_dom2"/>
</dbReference>
<protein>
    <submittedName>
        <fullName evidence="1">Beta-phosphoglucomutase</fullName>
    </submittedName>
</protein>
<dbReference type="Proteomes" id="UP000257317">
    <property type="component" value="Unassembled WGS sequence"/>
</dbReference>
<gene>
    <name evidence="1" type="primary">pgmB</name>
    <name evidence="1" type="ORF">LrDSM24759_05700</name>
</gene>
<keyword evidence="2" id="KW-1185">Reference proteome</keyword>